<evidence type="ECO:0000313" key="3">
    <source>
        <dbReference type="Proteomes" id="UP000663829"/>
    </source>
</evidence>
<accession>A0A814T881</accession>
<dbReference type="EMBL" id="CAJNOQ010007103">
    <property type="protein sequence ID" value="CAF1157921.1"/>
    <property type="molecule type" value="Genomic_DNA"/>
</dbReference>
<evidence type="ECO:0000313" key="2">
    <source>
        <dbReference type="EMBL" id="CAF3921274.1"/>
    </source>
</evidence>
<dbReference type="Proteomes" id="UP000681722">
    <property type="component" value="Unassembled WGS sequence"/>
</dbReference>
<comment type="caution">
    <text evidence="1">The sequence shown here is derived from an EMBL/GenBank/DDBJ whole genome shotgun (WGS) entry which is preliminary data.</text>
</comment>
<name>A0A814T881_9BILA</name>
<protein>
    <submittedName>
        <fullName evidence="1">Uncharacterized protein</fullName>
    </submittedName>
</protein>
<sequence>MAVWDDTWTEDKLLDLIEFKYPSKRHATAEELCAFNANNRHRFCHLGFMWLRLQSVRQLGSTSGLNCPSTPPTTSISTPDGFQTATTELTPTSYAFIMSSDNSAVTATNPSNTACASVGTRGDAKITTNVAKVSETTTMTPTVSKMGSADGERKAVPNAYTLLFLTISLLFLAR</sequence>
<reference evidence="1" key="1">
    <citation type="submission" date="2021-02" db="EMBL/GenBank/DDBJ databases">
        <authorList>
            <person name="Nowell W R."/>
        </authorList>
    </citation>
    <scope>NUCLEOTIDE SEQUENCE</scope>
</reference>
<keyword evidence="3" id="KW-1185">Reference proteome</keyword>
<dbReference type="Proteomes" id="UP000663829">
    <property type="component" value="Unassembled WGS sequence"/>
</dbReference>
<gene>
    <name evidence="1" type="ORF">GPM918_LOCUS21524</name>
    <name evidence="2" type="ORF">SRO942_LOCUS21518</name>
</gene>
<evidence type="ECO:0000313" key="1">
    <source>
        <dbReference type="EMBL" id="CAF1157921.1"/>
    </source>
</evidence>
<dbReference type="EMBL" id="CAJOBC010007100">
    <property type="protein sequence ID" value="CAF3921274.1"/>
    <property type="molecule type" value="Genomic_DNA"/>
</dbReference>
<dbReference type="AlphaFoldDB" id="A0A814T881"/>
<organism evidence="1 3">
    <name type="scientific">Didymodactylos carnosus</name>
    <dbReference type="NCBI Taxonomy" id="1234261"/>
    <lineage>
        <taxon>Eukaryota</taxon>
        <taxon>Metazoa</taxon>
        <taxon>Spiralia</taxon>
        <taxon>Gnathifera</taxon>
        <taxon>Rotifera</taxon>
        <taxon>Eurotatoria</taxon>
        <taxon>Bdelloidea</taxon>
        <taxon>Philodinida</taxon>
        <taxon>Philodinidae</taxon>
        <taxon>Didymodactylos</taxon>
    </lineage>
</organism>
<proteinExistence type="predicted"/>